<comment type="subcellular location">
    <subcellularLocation>
        <location evidence="1">Peroxisome</location>
    </subcellularLocation>
</comment>
<evidence type="ECO:0000256" key="4">
    <source>
        <dbReference type="RuleBase" id="RU003707"/>
    </source>
</evidence>
<comment type="similarity">
    <text evidence="4">Belongs to the enoyl-CoA hydratase/isomerase family.</text>
</comment>
<evidence type="ECO:0000256" key="2">
    <source>
        <dbReference type="ARBA" id="ARBA00023140"/>
    </source>
</evidence>
<dbReference type="EMBL" id="AB933566">
    <property type="protein sequence ID" value="BAP05580.1"/>
    <property type="molecule type" value="Genomic_DNA"/>
</dbReference>
<dbReference type="PANTHER" id="PTHR43684:SF1">
    <property type="entry name" value="ENOYL-COA DELTA ISOMERASE 2"/>
    <property type="match status" value="1"/>
</dbReference>
<proteinExistence type="inferred from homology"/>
<organism evidence="5">
    <name type="scientific">uncultured Candidatus Entotheonella sp</name>
    <dbReference type="NCBI Taxonomy" id="312019"/>
    <lineage>
        <taxon>Bacteria</taxon>
        <taxon>Pseudomonadati</taxon>
        <taxon>Nitrospinota/Tectimicrobiota group</taxon>
        <taxon>Candidatus Tectimicrobiota</taxon>
        <taxon>Candidatus Entotheonellia</taxon>
        <taxon>Candidatus Entotheonellales</taxon>
        <taxon>Candidatus Entotheonellaceae</taxon>
        <taxon>Candidatus Entotheonella</taxon>
        <taxon>environmental samples</taxon>
    </lineage>
</organism>
<keyword evidence="3" id="KW-0413">Isomerase</keyword>
<dbReference type="InterPro" id="IPR051053">
    <property type="entry name" value="ECH/Chromodomain_protein"/>
</dbReference>
<dbReference type="Gene3D" id="3.90.226.10">
    <property type="entry name" value="2-enoyl-CoA Hydratase, Chain A, domain 1"/>
    <property type="match status" value="1"/>
</dbReference>
<dbReference type="NCBIfam" id="NF005496">
    <property type="entry name" value="PRK07110.1"/>
    <property type="match status" value="1"/>
</dbReference>
<evidence type="ECO:0000313" key="5">
    <source>
        <dbReference type="EMBL" id="BAP05580.1"/>
    </source>
</evidence>
<gene>
    <name evidence="5" type="primary">calR</name>
</gene>
<dbReference type="PANTHER" id="PTHR43684">
    <property type="match status" value="1"/>
</dbReference>
<name>A0A068PC03_9BACT</name>
<evidence type="ECO:0000256" key="3">
    <source>
        <dbReference type="ARBA" id="ARBA00023235"/>
    </source>
</evidence>
<evidence type="ECO:0000256" key="1">
    <source>
        <dbReference type="ARBA" id="ARBA00004275"/>
    </source>
</evidence>
<dbReference type="SUPFAM" id="SSF52096">
    <property type="entry name" value="ClpP/crotonase"/>
    <property type="match status" value="1"/>
</dbReference>
<reference evidence="5" key="1">
    <citation type="journal article" date="2014" name="Nat. Chem. Biol.">
        <title>Calyculin biogenesis from a pyrophosphate protoxin produced by a sponge symbiont.</title>
        <authorList>
            <person name="Wakimoto T."/>
            <person name="Egami Y."/>
            <person name="Nakashima Y."/>
            <person name="Wakimoto Y."/>
            <person name="Mori T."/>
            <person name="Awakawa T."/>
            <person name="Ito T."/>
            <person name="Kenmoku H."/>
            <person name="Asakawa Y."/>
            <person name="Piel J."/>
            <person name="Abe I."/>
        </authorList>
    </citation>
    <scope>NUCLEOTIDE SEQUENCE</scope>
</reference>
<dbReference type="PROSITE" id="PS00166">
    <property type="entry name" value="ENOYL_COA_HYDRATASE"/>
    <property type="match status" value="1"/>
</dbReference>
<dbReference type="InterPro" id="IPR001753">
    <property type="entry name" value="Enoyl-CoA_hydra/iso"/>
</dbReference>
<dbReference type="AlphaFoldDB" id="A0A068PC03"/>
<dbReference type="InterPro" id="IPR018376">
    <property type="entry name" value="Enoyl-CoA_hyd/isom_CS"/>
</dbReference>
<keyword evidence="2" id="KW-0576">Peroxisome</keyword>
<sequence length="245" mass="27434">MVDLSEIEPGIVLLQMQDRIHKNAFTDDMTLALLNAFDTIAHHDRYKVVVLTGFDSYFSTGGDQASLLRLHEGRGHFATTNLYSLALNCRIPVISAMQGHGIGGGFVIGLFADVVILSRESVYTTNFMRYGFTPGMGATYIVPLKLGTALGHEMLFLARNYRGEELKQRGAPFTVLPRAEVLPEAMKMSRQLAEKPRVSLMTLKDHLVADQRRKLPDIIRSEVAMHEQTFHQDEVKQNILSLFGK</sequence>
<dbReference type="CDD" id="cd06558">
    <property type="entry name" value="crotonase-like"/>
    <property type="match status" value="1"/>
</dbReference>
<dbReference type="Gene3D" id="6.20.390.20">
    <property type="match status" value="1"/>
</dbReference>
<accession>A0A068PC03</accession>
<dbReference type="GO" id="GO:0004165">
    <property type="term" value="F:delta(3)-delta(2)-enoyl-CoA isomerase activity"/>
    <property type="evidence" value="ECO:0007669"/>
    <property type="project" value="UniProtKB-ARBA"/>
</dbReference>
<protein>
    <submittedName>
        <fullName evidence="5">CalR</fullName>
    </submittedName>
</protein>
<dbReference type="InterPro" id="IPR029045">
    <property type="entry name" value="ClpP/crotonase-like_dom_sf"/>
</dbReference>
<dbReference type="Pfam" id="PF00378">
    <property type="entry name" value="ECH_1"/>
    <property type="match status" value="1"/>
</dbReference>